<dbReference type="InterPro" id="IPR012338">
    <property type="entry name" value="Beta-lactam/transpept-like"/>
</dbReference>
<sequence>MKRKRSFLVFAFWLCLSSLGAQQTLTAQMEQLLQDDLLKVSDVGIAVFDLTDSVSLYTYREQKTARPASTLKLITSITHLARMNTSARFATSVYGQGELDDDGVLHGNMFVKGRFDSEFMDADMDELIASLKAKGVRKVKGKLYGDVSFSDSLFYGEGWCWDDAPYDFQPMLSPLMFHKGCVDVSVVPYKKGVNRVTVVPRSSFYTVENLTTNSETGKFSVGRDWMNGKNDLVIQGGSLNALNERMTISRPADFFMHTFRERAHDQDITIKRLGGFKVTPPDAFLLVEKAHATTDVLHRALKESDNLAAEALFYHLGAWQKGCDTCRTTAKESVQVIRDLIRELGYRPEQYEIHDGSGVSLYNYVSPELMLAFLKYAHSKPEIYKEVFDALPIAGVDGTLKYRMKGGKAYGNVHAKTGTVSGVSTLAGYLKADNGHEIAFVIMNQQVLDGKAARSFQDKLCEVLCSLK</sequence>
<dbReference type="InterPro" id="IPR000667">
    <property type="entry name" value="Peptidase_S13"/>
</dbReference>
<dbReference type="GO" id="GO:0000270">
    <property type="term" value="P:peptidoglycan metabolic process"/>
    <property type="evidence" value="ECO:0007669"/>
    <property type="project" value="TreeGrafter"/>
</dbReference>
<organism evidence="4 5">
    <name type="scientific">Bacteroides graminisolvens</name>
    <dbReference type="NCBI Taxonomy" id="477666"/>
    <lineage>
        <taxon>Bacteria</taxon>
        <taxon>Pseudomonadati</taxon>
        <taxon>Bacteroidota</taxon>
        <taxon>Bacteroidia</taxon>
        <taxon>Bacteroidales</taxon>
        <taxon>Bacteroidaceae</taxon>
        <taxon>Bacteroides</taxon>
    </lineage>
</organism>
<gene>
    <name evidence="4" type="primary">dacB</name>
    <name evidence="4" type="ORF">DHW31_10775</name>
</gene>
<dbReference type="Pfam" id="PF02113">
    <property type="entry name" value="Peptidase_S13"/>
    <property type="match status" value="1"/>
</dbReference>
<evidence type="ECO:0000313" key="4">
    <source>
        <dbReference type="EMBL" id="HCK25233.1"/>
    </source>
</evidence>
<dbReference type="Gene3D" id="3.50.80.20">
    <property type="entry name" value="D-Ala-D-Ala carboxypeptidase C, peptidase S13"/>
    <property type="match status" value="1"/>
</dbReference>
<name>A0A3D2SG42_9BACE</name>
<feature type="signal peptide" evidence="3">
    <location>
        <begin position="1"/>
        <end position="21"/>
    </location>
</feature>
<keyword evidence="2" id="KW-0378">Hydrolase</keyword>
<evidence type="ECO:0000256" key="3">
    <source>
        <dbReference type="SAM" id="SignalP"/>
    </source>
</evidence>
<keyword evidence="4" id="KW-0645">Protease</keyword>
<dbReference type="PRINTS" id="PR00922">
    <property type="entry name" value="DADACBPTASE3"/>
</dbReference>
<evidence type="ECO:0000313" key="5">
    <source>
        <dbReference type="Proteomes" id="UP000263098"/>
    </source>
</evidence>
<dbReference type="GO" id="GO:0004185">
    <property type="term" value="F:serine-type carboxypeptidase activity"/>
    <property type="evidence" value="ECO:0007669"/>
    <property type="project" value="InterPro"/>
</dbReference>
<evidence type="ECO:0000256" key="2">
    <source>
        <dbReference type="ARBA" id="ARBA00022801"/>
    </source>
</evidence>
<dbReference type="PANTHER" id="PTHR30023">
    <property type="entry name" value="D-ALANYL-D-ALANINE CARBOXYPEPTIDASE"/>
    <property type="match status" value="1"/>
</dbReference>
<keyword evidence="3" id="KW-0732">Signal</keyword>
<dbReference type="SUPFAM" id="SSF56601">
    <property type="entry name" value="beta-lactamase/transpeptidase-like"/>
    <property type="match status" value="1"/>
</dbReference>
<feature type="chain" id="PRO_5017694158" evidence="3">
    <location>
        <begin position="22"/>
        <end position="468"/>
    </location>
</feature>
<dbReference type="PANTHER" id="PTHR30023:SF0">
    <property type="entry name" value="PENICILLIN-SENSITIVE CARBOXYPEPTIDASE A"/>
    <property type="match status" value="1"/>
</dbReference>
<keyword evidence="4" id="KW-0121">Carboxypeptidase</keyword>
<dbReference type="Gene3D" id="3.40.710.10">
    <property type="entry name" value="DD-peptidase/beta-lactamase superfamily"/>
    <property type="match status" value="1"/>
</dbReference>
<dbReference type="NCBIfam" id="TIGR00666">
    <property type="entry name" value="PBP4"/>
    <property type="match status" value="1"/>
</dbReference>
<dbReference type="Proteomes" id="UP000263098">
    <property type="component" value="Unassembled WGS sequence"/>
</dbReference>
<comment type="caution">
    <text evidence="4">The sequence shown here is derived from an EMBL/GenBank/DDBJ whole genome shotgun (WGS) entry which is preliminary data.</text>
</comment>
<reference evidence="4 5" key="1">
    <citation type="journal article" date="2018" name="Nat. Biotechnol.">
        <title>A standardized bacterial taxonomy based on genome phylogeny substantially revises the tree of life.</title>
        <authorList>
            <person name="Parks D.H."/>
            <person name="Chuvochina M."/>
            <person name="Waite D.W."/>
            <person name="Rinke C."/>
            <person name="Skarshewski A."/>
            <person name="Chaumeil P.A."/>
            <person name="Hugenholtz P."/>
        </authorList>
    </citation>
    <scope>NUCLEOTIDE SEQUENCE [LARGE SCALE GENOMIC DNA]</scope>
    <source>
        <strain evidence="4">UBA9667</strain>
    </source>
</reference>
<accession>A0A3D2SG42</accession>
<comment type="similarity">
    <text evidence="1">Belongs to the peptidase S13 family.</text>
</comment>
<dbReference type="AlphaFoldDB" id="A0A3D2SG42"/>
<dbReference type="EMBL" id="DPVG01000402">
    <property type="protein sequence ID" value="HCK25233.1"/>
    <property type="molecule type" value="Genomic_DNA"/>
</dbReference>
<dbReference type="GO" id="GO:0006508">
    <property type="term" value="P:proteolysis"/>
    <property type="evidence" value="ECO:0007669"/>
    <property type="project" value="InterPro"/>
</dbReference>
<evidence type="ECO:0000256" key="1">
    <source>
        <dbReference type="ARBA" id="ARBA00006096"/>
    </source>
</evidence>
<proteinExistence type="inferred from homology"/>
<protein>
    <submittedName>
        <fullName evidence="4">D-alanyl-D-alanine carboxypeptidase/D-alanyl-D-alanine-endopeptidase</fullName>
    </submittedName>
</protein>